<comment type="caution">
    <text evidence="3">The sequence shown here is derived from an EMBL/GenBank/DDBJ whole genome shotgun (WGS) entry which is preliminary data.</text>
</comment>
<feature type="transmembrane region" description="Helical" evidence="2">
    <location>
        <begin position="30"/>
        <end position="50"/>
    </location>
</feature>
<dbReference type="EMBL" id="QURN01000024">
    <property type="protein sequence ID" value="RFC63892.1"/>
    <property type="molecule type" value="Genomic_DNA"/>
</dbReference>
<organism evidence="3 4">
    <name type="scientific">Mesorhizobium denitrificans</name>
    <dbReference type="NCBI Taxonomy" id="2294114"/>
    <lineage>
        <taxon>Bacteria</taxon>
        <taxon>Pseudomonadati</taxon>
        <taxon>Pseudomonadota</taxon>
        <taxon>Alphaproteobacteria</taxon>
        <taxon>Hyphomicrobiales</taxon>
        <taxon>Phyllobacteriaceae</taxon>
        <taxon>Mesorhizobium</taxon>
    </lineage>
</organism>
<evidence type="ECO:0000313" key="4">
    <source>
        <dbReference type="Proteomes" id="UP000262379"/>
    </source>
</evidence>
<dbReference type="SUPFAM" id="SSF101756">
    <property type="entry name" value="Hypothetical protein YgiW"/>
    <property type="match status" value="1"/>
</dbReference>
<feature type="region of interest" description="Disordered" evidence="1">
    <location>
        <begin position="1"/>
        <end position="24"/>
    </location>
</feature>
<name>A0A371X3U3_9HYPH</name>
<gene>
    <name evidence="3" type="ORF">DY251_20260</name>
</gene>
<keyword evidence="4" id="KW-1185">Reference proteome</keyword>
<dbReference type="InterPro" id="IPR036700">
    <property type="entry name" value="BOBF_sf"/>
</dbReference>
<dbReference type="RefSeq" id="WP_116625723.1">
    <property type="nucleotide sequence ID" value="NZ_QURN01000024.1"/>
</dbReference>
<proteinExistence type="predicted"/>
<feature type="compositionally biased region" description="Polar residues" evidence="1">
    <location>
        <begin position="1"/>
        <end position="19"/>
    </location>
</feature>
<keyword evidence="2" id="KW-1133">Transmembrane helix</keyword>
<dbReference type="AlphaFoldDB" id="A0A371X3U3"/>
<evidence type="ECO:0000313" key="3">
    <source>
        <dbReference type="EMBL" id="RFC63892.1"/>
    </source>
</evidence>
<evidence type="ECO:0008006" key="5">
    <source>
        <dbReference type="Google" id="ProtNLM"/>
    </source>
</evidence>
<keyword evidence="2" id="KW-0812">Transmembrane</keyword>
<evidence type="ECO:0000256" key="2">
    <source>
        <dbReference type="SAM" id="Phobius"/>
    </source>
</evidence>
<evidence type="ECO:0000256" key="1">
    <source>
        <dbReference type="SAM" id="MobiDB-lite"/>
    </source>
</evidence>
<keyword evidence="2" id="KW-0472">Membrane</keyword>
<feature type="region of interest" description="Disordered" evidence="1">
    <location>
        <begin position="142"/>
        <end position="181"/>
    </location>
</feature>
<dbReference type="Proteomes" id="UP000262379">
    <property type="component" value="Unassembled WGS sequence"/>
</dbReference>
<accession>A0A371X3U3</accession>
<protein>
    <recommendedName>
        <fullName evidence="5">Bacterial OB-fold domain-containing protein</fullName>
    </recommendedName>
</protein>
<sequence length="181" mass="18951">MSDQDNTNATSGPETSSATPPVKKSVRGKVLGGSALVGVLLVGAVAGAFAMKMSHRDERQALLPPVAINAMADDSLVAVKGKVSEIFGNKFIIADSSGRALIDVGPAGDDKSLVAQNEEVTVQGRFDDGFVRAGMVIHTDGRVDELRPPHPHGPRHGWRDFGPGGRDRPDGEMAPPAPPRT</sequence>
<reference evidence="4" key="1">
    <citation type="submission" date="2018-08" db="EMBL/GenBank/DDBJ databases">
        <authorList>
            <person name="Im W.T."/>
        </authorList>
    </citation>
    <scope>NUCLEOTIDE SEQUENCE [LARGE SCALE GENOMIC DNA]</scope>
    <source>
        <strain evidence="4">LA-28</strain>
    </source>
</reference>
<dbReference type="Gene3D" id="2.40.50.200">
    <property type="entry name" value="Bacterial OB-fold"/>
    <property type="match status" value="1"/>
</dbReference>